<reference evidence="14 15" key="1">
    <citation type="submission" date="2023-11" db="EMBL/GenBank/DDBJ databases">
        <title>Lentzea sokolovensis, sp. nov., Lentzea kristufkii, sp. nov., and Lentzea miocenensis, sp. nov., rare actinobacteria from Sokolov Coal Basin, Miocene lacustrine sediment, Czech Republic.</title>
        <authorList>
            <person name="Lara A."/>
            <person name="Kotroba L."/>
            <person name="Nouioui I."/>
            <person name="Neumann-Schaal M."/>
            <person name="Mast Y."/>
            <person name="Chronakova A."/>
        </authorList>
    </citation>
    <scope>NUCLEOTIDE SEQUENCE [LARGE SCALE GENOMIC DNA]</scope>
    <source>
        <strain evidence="14 15">BCCO 10_0061</strain>
    </source>
</reference>
<feature type="transmembrane region" description="Helical" evidence="12">
    <location>
        <begin position="43"/>
        <end position="66"/>
    </location>
</feature>
<keyword evidence="7 11" id="KW-0862">Zinc</keyword>
<comment type="similarity">
    <text evidence="11">Belongs to the peptidase M48 family.</text>
</comment>
<evidence type="ECO:0000259" key="13">
    <source>
        <dbReference type="Pfam" id="PF01435"/>
    </source>
</evidence>
<keyword evidence="3 11" id="KW-0645">Protease</keyword>
<dbReference type="Gene3D" id="3.30.2010.10">
    <property type="entry name" value="Metalloproteases ('zincins'), catalytic domain"/>
    <property type="match status" value="1"/>
</dbReference>
<protein>
    <submittedName>
        <fullName evidence="14">M48 family metalloprotease</fullName>
        <ecNumber evidence="14">3.4.24.-</ecNumber>
    </submittedName>
</protein>
<keyword evidence="5" id="KW-0479">Metal-binding</keyword>
<evidence type="ECO:0000256" key="5">
    <source>
        <dbReference type="ARBA" id="ARBA00022723"/>
    </source>
</evidence>
<dbReference type="PANTHER" id="PTHR43221">
    <property type="entry name" value="PROTEASE HTPX"/>
    <property type="match status" value="1"/>
</dbReference>
<keyword evidence="8 12" id="KW-1133">Transmembrane helix</keyword>
<evidence type="ECO:0000256" key="12">
    <source>
        <dbReference type="SAM" id="Phobius"/>
    </source>
</evidence>
<comment type="subcellular location">
    <subcellularLocation>
        <location evidence="1">Cell membrane</location>
        <topology evidence="1">Multi-pass membrane protein</topology>
    </subcellularLocation>
</comment>
<comment type="cofactor">
    <cofactor evidence="11">
        <name>Zn(2+)</name>
        <dbReference type="ChEBI" id="CHEBI:29105"/>
    </cofactor>
    <text evidence="11">Binds 1 zinc ion per subunit.</text>
</comment>
<keyword evidence="15" id="KW-1185">Reference proteome</keyword>
<evidence type="ECO:0000256" key="8">
    <source>
        <dbReference type="ARBA" id="ARBA00022989"/>
    </source>
</evidence>
<comment type="caution">
    <text evidence="14">The sequence shown here is derived from an EMBL/GenBank/DDBJ whole genome shotgun (WGS) entry which is preliminary data.</text>
</comment>
<dbReference type="EMBL" id="JAXAVU010000013">
    <property type="protein sequence ID" value="MDX8147147.1"/>
    <property type="molecule type" value="Genomic_DNA"/>
</dbReference>
<proteinExistence type="inferred from homology"/>
<gene>
    <name evidence="14" type="ORF">SK854_33895</name>
</gene>
<evidence type="ECO:0000256" key="7">
    <source>
        <dbReference type="ARBA" id="ARBA00022833"/>
    </source>
</evidence>
<dbReference type="EC" id="3.4.24.-" evidence="14"/>
<feature type="transmembrane region" description="Helical" evidence="12">
    <location>
        <begin position="192"/>
        <end position="225"/>
    </location>
</feature>
<dbReference type="PANTHER" id="PTHR43221:SF1">
    <property type="entry name" value="PROTEASE HTPX"/>
    <property type="match status" value="1"/>
</dbReference>
<dbReference type="GO" id="GO:0008237">
    <property type="term" value="F:metallopeptidase activity"/>
    <property type="evidence" value="ECO:0007669"/>
    <property type="project" value="UniProtKB-KW"/>
</dbReference>
<evidence type="ECO:0000313" key="15">
    <source>
        <dbReference type="Proteomes" id="UP001285352"/>
    </source>
</evidence>
<keyword evidence="10 12" id="KW-0472">Membrane</keyword>
<evidence type="ECO:0000256" key="1">
    <source>
        <dbReference type="ARBA" id="ARBA00004651"/>
    </source>
</evidence>
<sequence>MRAPRRRFDMSAVIELLLGVPTVLSSLLLITLVGRAVTPERPWLFPVVWLVSGVIVFLPATGKLLAALVHGMRGPTGTERAALEPLLGAACGAAGVDPGRYRLRIQNSKEINAMAVGGHVVGVSTAALQLPREQLEAVLAHEIGHHLAGHTKISLLRWWFELPARATVWLVIIIGLGIYLAGDKIGTTGAKVISFVLIVALGVAAVLVSPWVLLVPVIAPLLALASRKAELHADRVAAELGYRLVLLEVLQRWVKEGHDEQRARAGFKARMLASHPSCALRISKLRGERRRPPSRSLGA</sequence>
<dbReference type="InterPro" id="IPR050083">
    <property type="entry name" value="HtpX_protease"/>
</dbReference>
<keyword evidence="4 12" id="KW-0812">Transmembrane</keyword>
<keyword evidence="2" id="KW-1003">Cell membrane</keyword>
<evidence type="ECO:0000256" key="4">
    <source>
        <dbReference type="ARBA" id="ARBA00022692"/>
    </source>
</evidence>
<evidence type="ECO:0000256" key="6">
    <source>
        <dbReference type="ARBA" id="ARBA00022801"/>
    </source>
</evidence>
<name>A0ABU4V5S6_9PSEU</name>
<evidence type="ECO:0000256" key="2">
    <source>
        <dbReference type="ARBA" id="ARBA00022475"/>
    </source>
</evidence>
<dbReference type="Pfam" id="PF01435">
    <property type="entry name" value="Peptidase_M48"/>
    <property type="match status" value="1"/>
</dbReference>
<feature type="transmembrane region" description="Helical" evidence="12">
    <location>
        <begin position="162"/>
        <end position="180"/>
    </location>
</feature>
<dbReference type="RefSeq" id="WP_319979199.1">
    <property type="nucleotide sequence ID" value="NZ_JAXAVU010000013.1"/>
</dbReference>
<feature type="transmembrane region" description="Helical" evidence="12">
    <location>
        <begin position="12"/>
        <end position="37"/>
    </location>
</feature>
<dbReference type="InterPro" id="IPR001915">
    <property type="entry name" value="Peptidase_M48"/>
</dbReference>
<feature type="domain" description="Peptidase M48" evidence="13">
    <location>
        <begin position="101"/>
        <end position="288"/>
    </location>
</feature>
<dbReference type="Proteomes" id="UP001285352">
    <property type="component" value="Unassembled WGS sequence"/>
</dbReference>
<evidence type="ECO:0000256" key="11">
    <source>
        <dbReference type="RuleBase" id="RU003983"/>
    </source>
</evidence>
<evidence type="ECO:0000256" key="3">
    <source>
        <dbReference type="ARBA" id="ARBA00022670"/>
    </source>
</evidence>
<organism evidence="14 15">
    <name type="scientific">Lentzea sokolovensis</name>
    <dbReference type="NCBI Taxonomy" id="3095429"/>
    <lineage>
        <taxon>Bacteria</taxon>
        <taxon>Bacillati</taxon>
        <taxon>Actinomycetota</taxon>
        <taxon>Actinomycetes</taxon>
        <taxon>Pseudonocardiales</taxon>
        <taxon>Pseudonocardiaceae</taxon>
        <taxon>Lentzea</taxon>
    </lineage>
</organism>
<keyword evidence="6 11" id="KW-0378">Hydrolase</keyword>
<evidence type="ECO:0000313" key="14">
    <source>
        <dbReference type="EMBL" id="MDX8147147.1"/>
    </source>
</evidence>
<keyword evidence="9 11" id="KW-0482">Metalloprotease</keyword>
<accession>A0ABU4V5S6</accession>
<evidence type="ECO:0000256" key="9">
    <source>
        <dbReference type="ARBA" id="ARBA00023049"/>
    </source>
</evidence>
<evidence type="ECO:0000256" key="10">
    <source>
        <dbReference type="ARBA" id="ARBA00023136"/>
    </source>
</evidence>